<proteinExistence type="inferred from homology"/>
<evidence type="ECO:0000256" key="4">
    <source>
        <dbReference type="ARBA" id="ARBA00023212"/>
    </source>
</evidence>
<evidence type="ECO:0000256" key="7">
    <source>
        <dbReference type="SAM" id="MobiDB-lite"/>
    </source>
</evidence>
<dbReference type="GO" id="GO:0008017">
    <property type="term" value="F:microtubule binding"/>
    <property type="evidence" value="ECO:0007669"/>
    <property type="project" value="InterPro"/>
</dbReference>
<keyword evidence="6" id="KW-0175">Coiled coil</keyword>
<evidence type="ECO:0000256" key="2">
    <source>
        <dbReference type="ARBA" id="ARBA00022741"/>
    </source>
</evidence>
<feature type="binding site" evidence="5">
    <location>
        <begin position="331"/>
        <end position="338"/>
    </location>
    <ligand>
        <name>ATP</name>
        <dbReference type="ChEBI" id="CHEBI:30616"/>
    </ligand>
</feature>
<feature type="coiled-coil region" evidence="6">
    <location>
        <begin position="119"/>
        <end position="146"/>
    </location>
</feature>
<evidence type="ECO:0000313" key="10">
    <source>
        <dbReference type="Proteomes" id="UP000472263"/>
    </source>
</evidence>
<dbReference type="Proteomes" id="UP000472263">
    <property type="component" value="Chromosome 16"/>
</dbReference>
<dbReference type="InterPro" id="IPR001752">
    <property type="entry name" value="Kinesin_motor_dom"/>
</dbReference>
<keyword evidence="10" id="KW-1185">Reference proteome</keyword>
<dbReference type="PANTHER" id="PTHR47972">
    <property type="entry name" value="KINESIN-LIKE PROTEIN KLP-3"/>
    <property type="match status" value="1"/>
</dbReference>
<dbReference type="AlphaFoldDB" id="A0A668ALH9"/>
<dbReference type="SUPFAM" id="SSF52540">
    <property type="entry name" value="P-loop containing nucleoside triphosphate hydrolases"/>
    <property type="match status" value="1"/>
</dbReference>
<dbReference type="PROSITE" id="PS50067">
    <property type="entry name" value="KINESIN_MOTOR_2"/>
    <property type="match status" value="1"/>
</dbReference>
<dbReference type="Gene3D" id="3.40.850.10">
    <property type="entry name" value="Kinesin motor domain"/>
    <property type="match status" value="1"/>
</dbReference>
<keyword evidence="2 5" id="KW-0547">Nucleotide-binding</keyword>
<protein>
    <submittedName>
        <fullName evidence="9">Si:ch211-257p13.3</fullName>
    </submittedName>
</protein>
<dbReference type="InParanoid" id="A0A668ALH9"/>
<evidence type="ECO:0000259" key="8">
    <source>
        <dbReference type="PROSITE" id="PS50067"/>
    </source>
</evidence>
<evidence type="ECO:0000256" key="6">
    <source>
        <dbReference type="SAM" id="Coils"/>
    </source>
</evidence>
<dbReference type="GeneTree" id="ENSGT00940000154022"/>
<dbReference type="SMART" id="SM00129">
    <property type="entry name" value="KISc"/>
    <property type="match status" value="1"/>
</dbReference>
<name>A0A668ALH9_9TELE</name>
<evidence type="ECO:0000256" key="5">
    <source>
        <dbReference type="PROSITE-ProRule" id="PRU00283"/>
    </source>
</evidence>
<dbReference type="InterPro" id="IPR036961">
    <property type="entry name" value="Kinesin_motor_dom_sf"/>
</dbReference>
<evidence type="ECO:0000313" key="9">
    <source>
        <dbReference type="Ensembl" id="ENSMMDP00005045756.1"/>
    </source>
</evidence>
<dbReference type="PANTHER" id="PTHR47972:SF43">
    <property type="entry name" value="KINESIN-LIKE PROTEIN"/>
    <property type="match status" value="1"/>
</dbReference>
<comment type="subcellular location">
    <subcellularLocation>
        <location evidence="1">Cytoplasm</location>
        <location evidence="1">Cytoskeleton</location>
    </subcellularLocation>
</comment>
<dbReference type="GO" id="GO:0015630">
    <property type="term" value="C:microtubule cytoskeleton"/>
    <property type="evidence" value="ECO:0007669"/>
    <property type="project" value="TreeGrafter"/>
</dbReference>
<reference evidence="9" key="3">
    <citation type="submission" date="2025-09" db="UniProtKB">
        <authorList>
            <consortium name="Ensembl"/>
        </authorList>
    </citation>
    <scope>IDENTIFICATION</scope>
</reference>
<feature type="coiled-coil region" evidence="6">
    <location>
        <begin position="24"/>
        <end position="86"/>
    </location>
</feature>
<dbReference type="GO" id="GO:0005524">
    <property type="term" value="F:ATP binding"/>
    <property type="evidence" value="ECO:0007669"/>
    <property type="project" value="UniProtKB-UniRule"/>
</dbReference>
<accession>A0A668ALH9</accession>
<organism evidence="9 10">
    <name type="scientific">Myripristis murdjan</name>
    <name type="common">pinecone soldierfish</name>
    <dbReference type="NCBI Taxonomy" id="586833"/>
    <lineage>
        <taxon>Eukaryota</taxon>
        <taxon>Metazoa</taxon>
        <taxon>Chordata</taxon>
        <taxon>Craniata</taxon>
        <taxon>Vertebrata</taxon>
        <taxon>Euteleostomi</taxon>
        <taxon>Actinopterygii</taxon>
        <taxon>Neopterygii</taxon>
        <taxon>Teleostei</taxon>
        <taxon>Neoteleostei</taxon>
        <taxon>Acanthomorphata</taxon>
        <taxon>Holocentriformes</taxon>
        <taxon>Holocentridae</taxon>
        <taxon>Myripristis</taxon>
    </lineage>
</organism>
<dbReference type="InterPro" id="IPR027640">
    <property type="entry name" value="Kinesin-like_fam"/>
</dbReference>
<sequence length="445" mass="51308">QRAEQLSQLERQSEQSEWRRGEELRKREERVRELQLELDRERGREPVVKYVTQTVEVESPAAIKQLNKARQRNELLSEKLSNQNERLELSRCLQFVTWINLSDRLTHYRADLPQIAAYEREISELKEDLLKEIGHLEERKEEKLALASAQEIIILCCLNMMIHAFLSLAGLQKRLTALPPTLRSMKTDYTSLRSQVRNFSEFYGAAISEISAAISEMSEANKDLLEKYRKEVALRRKYHEQLVELKGNIRVLCRVKPVLKEDQHEEGQAVVVTTDPNNESSLTVINKGKGRVFDLDKVFHPQATQEEVFQEIEPLVTSCIDGYHVCIFAYGQTGSGKTYTMEGTVENPGINQRALKHLFSEIEDRKDMWSYTVTVSSVEIYNEVLRDLLSKDGEKLDIKINPDGTGQLHVPGLRIIEVKSFQHIKKVTDTYEPLQTGDKLKEQPT</sequence>
<feature type="compositionally biased region" description="Low complexity" evidence="7">
    <location>
        <begin position="1"/>
        <end position="10"/>
    </location>
</feature>
<dbReference type="InterPro" id="IPR027417">
    <property type="entry name" value="P-loop_NTPase"/>
</dbReference>
<feature type="domain" description="Kinesin motor" evidence="8">
    <location>
        <begin position="248"/>
        <end position="445"/>
    </location>
</feature>
<evidence type="ECO:0000256" key="1">
    <source>
        <dbReference type="ARBA" id="ARBA00004245"/>
    </source>
</evidence>
<feature type="compositionally biased region" description="Basic and acidic residues" evidence="7">
    <location>
        <begin position="11"/>
        <end position="21"/>
    </location>
</feature>
<feature type="region of interest" description="Disordered" evidence="7">
    <location>
        <begin position="1"/>
        <end position="21"/>
    </location>
</feature>
<dbReference type="Ensembl" id="ENSMMDT00005046654.1">
    <property type="protein sequence ID" value="ENSMMDP00005045756.1"/>
    <property type="gene ID" value="ENSMMDG00005020971.1"/>
</dbReference>
<reference evidence="9" key="1">
    <citation type="submission" date="2019-06" db="EMBL/GenBank/DDBJ databases">
        <authorList>
            <consortium name="Wellcome Sanger Institute Data Sharing"/>
        </authorList>
    </citation>
    <scope>NUCLEOTIDE SEQUENCE [LARGE SCALE GENOMIC DNA]</scope>
</reference>
<dbReference type="Pfam" id="PF00225">
    <property type="entry name" value="Kinesin"/>
    <property type="match status" value="1"/>
</dbReference>
<dbReference type="GO" id="GO:0007018">
    <property type="term" value="P:microtubule-based movement"/>
    <property type="evidence" value="ECO:0007669"/>
    <property type="project" value="InterPro"/>
</dbReference>
<evidence type="ECO:0000256" key="3">
    <source>
        <dbReference type="ARBA" id="ARBA00022840"/>
    </source>
</evidence>
<keyword evidence="4" id="KW-0963">Cytoplasm</keyword>
<keyword evidence="5" id="KW-0505">Motor protein</keyword>
<keyword evidence="4" id="KW-0206">Cytoskeleton</keyword>
<dbReference type="GO" id="GO:0003777">
    <property type="term" value="F:microtubule motor activity"/>
    <property type="evidence" value="ECO:0007669"/>
    <property type="project" value="InterPro"/>
</dbReference>
<reference evidence="9" key="2">
    <citation type="submission" date="2025-08" db="UniProtKB">
        <authorList>
            <consortium name="Ensembl"/>
        </authorList>
    </citation>
    <scope>IDENTIFICATION</scope>
</reference>
<keyword evidence="3 5" id="KW-0067">ATP-binding</keyword>
<comment type="similarity">
    <text evidence="5">Belongs to the TRAFAC class myosin-kinesin ATPase superfamily. Kinesin family.</text>
</comment>